<dbReference type="GO" id="GO:0004197">
    <property type="term" value="F:cysteine-type endopeptidase activity"/>
    <property type="evidence" value="ECO:0007669"/>
    <property type="project" value="InterPro"/>
</dbReference>
<dbReference type="GO" id="GO:0006508">
    <property type="term" value="P:proteolysis"/>
    <property type="evidence" value="ECO:0007669"/>
    <property type="project" value="InterPro"/>
</dbReference>
<dbReference type="SUPFAM" id="SSF50969">
    <property type="entry name" value="YVTN repeat-like/Quinoprotein amine dehydrogenase"/>
    <property type="match status" value="1"/>
</dbReference>
<dbReference type="Proteomes" id="UP000223913">
    <property type="component" value="Unassembled WGS sequence"/>
</dbReference>
<dbReference type="InterPro" id="IPR011600">
    <property type="entry name" value="Pept_C14_caspase"/>
</dbReference>
<proteinExistence type="predicted"/>
<dbReference type="Pfam" id="PF00400">
    <property type="entry name" value="WD40"/>
    <property type="match status" value="2"/>
</dbReference>
<dbReference type="InterPro" id="IPR001680">
    <property type="entry name" value="WD40_rpt"/>
</dbReference>
<comment type="caution">
    <text evidence="6">The sequence shown here is derived from an EMBL/GenBank/DDBJ whole genome shotgun (WGS) entry which is preliminary data.</text>
</comment>
<dbReference type="InterPro" id="IPR011044">
    <property type="entry name" value="Quino_amine_DH_bsu"/>
</dbReference>
<keyword evidence="1 3" id="KW-0853">WD repeat</keyword>
<dbReference type="OrthoDB" id="1492850at2"/>
<keyword evidence="2" id="KW-0677">Repeat</keyword>
<dbReference type="PROSITE" id="PS00678">
    <property type="entry name" value="WD_REPEATS_1"/>
    <property type="match status" value="1"/>
</dbReference>
<name>A0A2D0NJA6_FLAN2</name>
<dbReference type="PANTHER" id="PTHR19879:SF1">
    <property type="entry name" value="CANNONBALL-RELATED"/>
    <property type="match status" value="1"/>
</dbReference>
<keyword evidence="4" id="KW-0732">Signal</keyword>
<evidence type="ECO:0000259" key="5">
    <source>
        <dbReference type="Pfam" id="PF00656"/>
    </source>
</evidence>
<dbReference type="EMBL" id="PDUD01000004">
    <property type="protein sequence ID" value="PHN07833.1"/>
    <property type="molecule type" value="Genomic_DNA"/>
</dbReference>
<feature type="chain" id="PRO_5012474626" description="Peptidase C14 caspase domain-containing protein" evidence="4">
    <location>
        <begin position="21"/>
        <end position="1168"/>
    </location>
</feature>
<evidence type="ECO:0000313" key="6">
    <source>
        <dbReference type="EMBL" id="PHN07833.1"/>
    </source>
</evidence>
<dbReference type="PANTHER" id="PTHR19879">
    <property type="entry name" value="TRANSCRIPTION INITIATION FACTOR TFIID"/>
    <property type="match status" value="1"/>
</dbReference>
<organism evidence="6 7">
    <name type="scientific">Flavilitoribacter nigricans (strain ATCC 23147 / DSM 23189 / NBRC 102662 / NCIMB 1420 / SS-2)</name>
    <name type="common">Lewinella nigricans</name>
    <dbReference type="NCBI Taxonomy" id="1122177"/>
    <lineage>
        <taxon>Bacteria</taxon>
        <taxon>Pseudomonadati</taxon>
        <taxon>Bacteroidota</taxon>
        <taxon>Saprospiria</taxon>
        <taxon>Saprospirales</taxon>
        <taxon>Lewinellaceae</taxon>
        <taxon>Flavilitoribacter</taxon>
    </lineage>
</organism>
<dbReference type="GO" id="GO:0006367">
    <property type="term" value="P:transcription initiation at RNA polymerase II promoter"/>
    <property type="evidence" value="ECO:0007669"/>
    <property type="project" value="TreeGrafter"/>
</dbReference>
<evidence type="ECO:0000256" key="3">
    <source>
        <dbReference type="PROSITE-ProRule" id="PRU00221"/>
    </source>
</evidence>
<dbReference type="Pfam" id="PF00656">
    <property type="entry name" value="Peptidase_C14"/>
    <property type="match status" value="1"/>
</dbReference>
<keyword evidence="7" id="KW-1185">Reference proteome</keyword>
<dbReference type="PROSITE" id="PS50082">
    <property type="entry name" value="WD_REPEATS_2"/>
    <property type="match status" value="2"/>
</dbReference>
<feature type="repeat" description="WD" evidence="3">
    <location>
        <begin position="28"/>
        <end position="69"/>
    </location>
</feature>
<dbReference type="Gene3D" id="3.40.50.1460">
    <property type="match status" value="1"/>
</dbReference>
<dbReference type="SMART" id="SM00320">
    <property type="entry name" value="WD40"/>
    <property type="match status" value="5"/>
</dbReference>
<dbReference type="InterPro" id="IPR029030">
    <property type="entry name" value="Caspase-like_dom_sf"/>
</dbReference>
<feature type="domain" description="Peptidase C14 caspase" evidence="5">
    <location>
        <begin position="771"/>
        <end position="1033"/>
    </location>
</feature>
<accession>A0A2D0NJA6</accession>
<protein>
    <recommendedName>
        <fullName evidence="5">Peptidase C14 caspase domain-containing protein</fullName>
    </recommendedName>
</protein>
<dbReference type="AlphaFoldDB" id="A0A2D0NJA6"/>
<dbReference type="InterPro" id="IPR015943">
    <property type="entry name" value="WD40/YVTN_repeat-like_dom_sf"/>
</dbReference>
<evidence type="ECO:0000256" key="1">
    <source>
        <dbReference type="ARBA" id="ARBA00022574"/>
    </source>
</evidence>
<reference evidence="6 7" key="1">
    <citation type="submission" date="2017-10" db="EMBL/GenBank/DDBJ databases">
        <title>The draft genome sequence of Lewinella nigricans NBRC 102662.</title>
        <authorList>
            <person name="Wang K."/>
        </authorList>
    </citation>
    <scope>NUCLEOTIDE SEQUENCE [LARGE SCALE GENOMIC DNA]</scope>
    <source>
        <strain evidence="6 7">NBRC 102662</strain>
    </source>
</reference>
<feature type="repeat" description="WD" evidence="3">
    <location>
        <begin position="533"/>
        <end position="577"/>
    </location>
</feature>
<evidence type="ECO:0000256" key="4">
    <source>
        <dbReference type="SAM" id="SignalP"/>
    </source>
</evidence>
<dbReference type="InterPro" id="IPR019775">
    <property type="entry name" value="WD40_repeat_CS"/>
</dbReference>
<dbReference type="SUPFAM" id="SSF50978">
    <property type="entry name" value="WD40 repeat-like"/>
    <property type="match status" value="1"/>
</dbReference>
<dbReference type="RefSeq" id="WP_099148622.1">
    <property type="nucleotide sequence ID" value="NZ_PDUD01000004.1"/>
</dbReference>
<sequence>MPSKLFALVALLCLPVLVCAQLAELGLNLGHTGAITGLRFSADGRYLVSSSMDNTMKLWDVRSGKLLKTSPEISAAPFLRNLFLFPEQNLVTYFSGSMTGNWYNWIWNLESNNFWDGNDLSPKPVESDLNSLLNDLNGAPSGPPARDYQGELQSVTQIRFSGSGQVVYFTNGVGAEHYGFCPDGIHYYQRSGDQMSLHGIWEERSAPPVTFAGLSPIIAINSSGAYLFGSPDGPAGRQFTIWQMQTGLVHARVNLPDGTYLNDISPDGTHLLITDSRGQSGLFHIESQKLLPLFSRYPPTHLIDPGSRPESLVFNQATFSPNAQLVARGGADGAIYLHDAGNGRLKTVLKAYTAAVQHAEFGPEGRQLHFRLSDGSHRSWDLVNGIVRSEPQQPPRPGVSLPDGALGISEDGELSVRMGANDQLELWNGNGDRKLRDLNGVRDILKSGNAIAGAIFSPDKNHIFFWTSLEARRAETSNILWDIEKGQGQQISVSINLGISGLAFSPDGNYLLIGHGTGEFSVFNQKSGRFTRLDGHPNAVTRFAFAPQNNALFLSMTNAQDGTVKLWNLEKGGLMATLINLASEDWVVMTPNRMFDASPRAMELMFYKILEGDRSEIIELEQLKSRYYEPGILQKLLGYSSESIRSVAGLEQVDLYPEIDAVIEDDQLKINLRERSGGIGALSIFMNGKEIEQDANTQRQTSITYDLRPKQNYLFRHPDSTNTVSLRVYNRDGWLKSGAVTLPYQPTSWSRGNASGGANWRGKLNPKMYVVALGTSDYSGTQLDLQYATQDATSIARAMQAVGANLFANGDSIEVYALTTAAAGSTGLEGTPVRWQLANKENFRATLQVIQKKAKAEDVLLVYLSGHGLTYGSAEQSQFYYLTGSVASEGMISDKQVRDQYTISSGELTDWINEIPALKQVLIIDACNSGKVVENLTGNTRALNSSQIRAMDRMKDRTGMFVLSGSAADKVSYESTVYGQGLLTYSLLQGMKGVATRRTADGDYVDVMKLFQHARDEVPRLAATINGIQTPMLGFPAAGASFDIGIFNNTVNIPIGKEKPTLIRSLLMNKDKLQDDLNLVELIEMVFREETEEGSDGNLNYADLNKLPGAYSLGGLYTVNGGNISIDLKLFKDGKDPVNLEIPETNDPKRLVRYIIRQVKKVLAARSN</sequence>
<dbReference type="Gene3D" id="2.130.10.10">
    <property type="entry name" value="YVTN repeat-like/Quinoprotein amine dehydrogenase"/>
    <property type="match status" value="3"/>
</dbReference>
<dbReference type="PROSITE" id="PS50294">
    <property type="entry name" value="WD_REPEATS_REGION"/>
    <property type="match status" value="2"/>
</dbReference>
<feature type="signal peptide" evidence="4">
    <location>
        <begin position="1"/>
        <end position="20"/>
    </location>
</feature>
<dbReference type="InterPro" id="IPR036322">
    <property type="entry name" value="WD40_repeat_dom_sf"/>
</dbReference>
<gene>
    <name evidence="6" type="ORF">CRP01_03525</name>
</gene>
<evidence type="ECO:0000313" key="7">
    <source>
        <dbReference type="Proteomes" id="UP000223913"/>
    </source>
</evidence>
<evidence type="ECO:0000256" key="2">
    <source>
        <dbReference type="ARBA" id="ARBA00022737"/>
    </source>
</evidence>
<dbReference type="SUPFAM" id="SSF52129">
    <property type="entry name" value="Caspase-like"/>
    <property type="match status" value="1"/>
</dbReference>